<feature type="domain" description="Glycosyltransferase 2-like" evidence="5">
    <location>
        <begin position="25"/>
        <end position="127"/>
    </location>
</feature>
<dbReference type="CDD" id="cd04185">
    <property type="entry name" value="GT_2_like_b"/>
    <property type="match status" value="1"/>
</dbReference>
<keyword evidence="7" id="KW-1185">Reference proteome</keyword>
<comment type="caution">
    <text evidence="6">The sequence shown here is derived from an EMBL/GenBank/DDBJ whole genome shotgun (WGS) entry which is preliminary data.</text>
</comment>
<dbReference type="PANTHER" id="PTHR43179">
    <property type="entry name" value="RHAMNOSYLTRANSFERASE WBBL"/>
    <property type="match status" value="1"/>
</dbReference>
<protein>
    <submittedName>
        <fullName evidence="6">Glycosyltransferase</fullName>
    </submittedName>
</protein>
<dbReference type="EMBL" id="AZFS01000060">
    <property type="protein sequence ID" value="KRL94207.1"/>
    <property type="molecule type" value="Genomic_DNA"/>
</dbReference>
<dbReference type="InterPro" id="IPR029044">
    <property type="entry name" value="Nucleotide-diphossugar_trans"/>
</dbReference>
<dbReference type="PANTHER" id="PTHR43179:SF12">
    <property type="entry name" value="GALACTOFURANOSYLTRANSFERASE GLFT2"/>
    <property type="match status" value="1"/>
</dbReference>
<evidence type="ECO:0000256" key="2">
    <source>
        <dbReference type="ARBA" id="ARBA00006739"/>
    </source>
</evidence>
<evidence type="ECO:0000256" key="4">
    <source>
        <dbReference type="ARBA" id="ARBA00022679"/>
    </source>
</evidence>
<proteinExistence type="inferred from homology"/>
<dbReference type="PATRIC" id="fig|1423753.3.peg.794"/>
<dbReference type="GO" id="GO:0016757">
    <property type="term" value="F:glycosyltransferase activity"/>
    <property type="evidence" value="ECO:0007669"/>
    <property type="project" value="UniProtKB-KW"/>
</dbReference>
<dbReference type="Pfam" id="PF00535">
    <property type="entry name" value="Glycos_transf_2"/>
    <property type="match status" value="1"/>
</dbReference>
<evidence type="ECO:0000313" key="7">
    <source>
        <dbReference type="Proteomes" id="UP000051580"/>
    </source>
</evidence>
<organism evidence="6 7">
    <name type="scientific">Levilactobacillus hammesii DSM 16381</name>
    <dbReference type="NCBI Taxonomy" id="1423753"/>
    <lineage>
        <taxon>Bacteria</taxon>
        <taxon>Bacillati</taxon>
        <taxon>Bacillota</taxon>
        <taxon>Bacilli</taxon>
        <taxon>Lactobacillales</taxon>
        <taxon>Lactobacillaceae</taxon>
        <taxon>Levilactobacillus</taxon>
    </lineage>
</organism>
<sequence length="313" mass="36329">MLFQIVIGNVNLKEGGYVVKRVVAIVVTYNRVEYLKECVRAILKQNSPVSEVLVIDNHSSDDTQDYMESIADNHFRVNYVRLSKNIGGSGGFFEGIKHSMSLNPDYLWIMDDDTIADQNTLSRLLDADRVLDSDWGFLSSNVRWKDGTSAKMNQLMPEKFWSEKVDDGLIAVRSGTFVSVLVKSTDVKKYGLPIPEFFIWGDDTEYTQRMSSDHQGYFVANSHVVHKTQQNLNVDIINEKIEKKLARYFYSYRNSFYNSRMENRGWIFFFKSLVTLTRLIKSNDRLKWKKIGMLCKGLYKGAFFNPEIRFYRS</sequence>
<dbReference type="Proteomes" id="UP000051580">
    <property type="component" value="Unassembled WGS sequence"/>
</dbReference>
<name>A0A0R1ULP9_9LACO</name>
<dbReference type="AlphaFoldDB" id="A0A0R1ULP9"/>
<gene>
    <name evidence="6" type="ORF">FD28_GL000759</name>
</gene>
<evidence type="ECO:0000259" key="5">
    <source>
        <dbReference type="Pfam" id="PF00535"/>
    </source>
</evidence>
<dbReference type="Gene3D" id="3.90.550.10">
    <property type="entry name" value="Spore Coat Polysaccharide Biosynthesis Protein SpsA, Chain A"/>
    <property type="match status" value="1"/>
</dbReference>
<dbReference type="STRING" id="1423753.FD28_GL000759"/>
<evidence type="ECO:0000256" key="3">
    <source>
        <dbReference type="ARBA" id="ARBA00022676"/>
    </source>
</evidence>
<dbReference type="InterPro" id="IPR001173">
    <property type="entry name" value="Glyco_trans_2-like"/>
</dbReference>
<keyword evidence="3" id="KW-0328">Glycosyltransferase</keyword>
<evidence type="ECO:0000313" key="6">
    <source>
        <dbReference type="EMBL" id="KRL94207.1"/>
    </source>
</evidence>
<comment type="similarity">
    <text evidence="2">Belongs to the glycosyltransferase 2 family.</text>
</comment>
<dbReference type="SUPFAM" id="SSF53448">
    <property type="entry name" value="Nucleotide-diphospho-sugar transferases"/>
    <property type="match status" value="1"/>
</dbReference>
<evidence type="ECO:0000256" key="1">
    <source>
        <dbReference type="ARBA" id="ARBA00004776"/>
    </source>
</evidence>
<accession>A0A0R1ULP9</accession>
<keyword evidence="4 6" id="KW-0808">Transferase</keyword>
<reference evidence="6 7" key="1">
    <citation type="journal article" date="2015" name="Genome Announc.">
        <title>Expanding the biotechnology potential of lactobacilli through comparative genomics of 213 strains and associated genera.</title>
        <authorList>
            <person name="Sun Z."/>
            <person name="Harris H.M."/>
            <person name="McCann A."/>
            <person name="Guo C."/>
            <person name="Argimon S."/>
            <person name="Zhang W."/>
            <person name="Yang X."/>
            <person name="Jeffery I.B."/>
            <person name="Cooney J.C."/>
            <person name="Kagawa T.F."/>
            <person name="Liu W."/>
            <person name="Song Y."/>
            <person name="Salvetti E."/>
            <person name="Wrobel A."/>
            <person name="Rasinkangas P."/>
            <person name="Parkhill J."/>
            <person name="Rea M.C."/>
            <person name="O'Sullivan O."/>
            <person name="Ritari J."/>
            <person name="Douillard F.P."/>
            <person name="Paul Ross R."/>
            <person name="Yang R."/>
            <person name="Briner A.E."/>
            <person name="Felis G.E."/>
            <person name="de Vos W.M."/>
            <person name="Barrangou R."/>
            <person name="Klaenhammer T.R."/>
            <person name="Caufield P.W."/>
            <person name="Cui Y."/>
            <person name="Zhang H."/>
            <person name="O'Toole P.W."/>
        </authorList>
    </citation>
    <scope>NUCLEOTIDE SEQUENCE [LARGE SCALE GENOMIC DNA]</scope>
    <source>
        <strain evidence="6 7">DSM 16381</strain>
    </source>
</reference>
<comment type="pathway">
    <text evidence="1">Cell wall biogenesis; cell wall polysaccharide biosynthesis.</text>
</comment>